<evidence type="ECO:0000313" key="5">
    <source>
        <dbReference type="EMBL" id="MBV7266406.1"/>
    </source>
</evidence>
<gene>
    <name evidence="5" type="primary">crtI</name>
    <name evidence="5" type="ORF">KCG45_09465</name>
</gene>
<feature type="transmembrane region" description="Helical" evidence="3">
    <location>
        <begin position="12"/>
        <end position="31"/>
    </location>
</feature>
<evidence type="ECO:0000256" key="1">
    <source>
        <dbReference type="ARBA" id="ARBA00023002"/>
    </source>
</evidence>
<keyword evidence="3" id="KW-0812">Transmembrane</keyword>
<keyword evidence="6" id="KW-1185">Reference proteome</keyword>
<dbReference type="InterPro" id="IPR054841">
    <property type="entry name" value="carotdesatCrtD"/>
</dbReference>
<dbReference type="PANTHER" id="PTHR43734">
    <property type="entry name" value="PHYTOENE DESATURASE"/>
    <property type="match status" value="1"/>
</dbReference>
<dbReference type="PANTHER" id="PTHR43734:SF7">
    <property type="entry name" value="4,4'-DIAPONEUROSPORENE OXYGENASE"/>
    <property type="match status" value="1"/>
</dbReference>
<dbReference type="NCBIfam" id="NF045637">
    <property type="entry name" value="carotdesatCrtDProt"/>
    <property type="match status" value="1"/>
</dbReference>
<keyword evidence="3" id="KW-0472">Membrane</keyword>
<dbReference type="NCBIfam" id="TIGR02734">
    <property type="entry name" value="crtI_fam"/>
    <property type="match status" value="1"/>
</dbReference>
<evidence type="ECO:0000313" key="6">
    <source>
        <dbReference type="Proteomes" id="UP000699975"/>
    </source>
</evidence>
<evidence type="ECO:0000256" key="2">
    <source>
        <dbReference type="RuleBase" id="RU362075"/>
    </source>
</evidence>
<comment type="caution">
    <text evidence="5">The sequence shown here is derived from an EMBL/GenBank/DDBJ whole genome shotgun (WGS) entry which is preliminary data.</text>
</comment>
<accession>A0ABS6SNI2</accession>
<evidence type="ECO:0000256" key="3">
    <source>
        <dbReference type="SAM" id="Phobius"/>
    </source>
</evidence>
<keyword evidence="1 2" id="KW-0560">Oxidoreductase</keyword>
<name>A0ABS6SNI2_9SPHN</name>
<dbReference type="InterPro" id="IPR002937">
    <property type="entry name" value="Amino_oxidase"/>
</dbReference>
<proteinExistence type="inferred from homology"/>
<dbReference type="InterPro" id="IPR014105">
    <property type="entry name" value="Carotenoid/retinoid_OxRdtase"/>
</dbReference>
<sequence length="531" mass="57116">MRAAQGRAVGERIAIIGAGMGGLASAAMLAARGHDVTVIEKEQWVGGKARTVAVDGQAIEAGPTVFTMRDVFDQIFHTCGARLEDYISVRRAEVIARHAWDDAERLDLFADPVRSEEAIGDFAGADAAAGYRAFRKEARRIYEVLDEPFLRGDKSSTPLPMMWRMGLHRIGDAMAMRPFDNLWKALGEHFADPRLQQLYGRYATYCGSDPFQSPATLMLIAHTEARGVWLIDGGISALANALRALAEKKGVRFLSGSNAAQILIEERRVGGIRLTSGDTVPASIVISNADPAALAGGKFGEHAAQSVPKMPESKRSLSALVWFAHAETAGFDLSHHNVFFSPDYAGEFADIGAGRPPSDPTVYLCAQDRSASERAPLPARENARERIQIIVNAPANGDTHHYSAEEIETCTLAMRSSLRRCGLTLEDPMPHELATPETWEELFPATGGALYGRASHGWAASFQRQGPKTKIPGLYCAGGATHPAAGVPMAALSGLLAARTIERDLASMRRFHRAATPGGTLMRSAKTGSTG</sequence>
<comment type="pathway">
    <text evidence="2">Carotenoid biosynthesis.</text>
</comment>
<keyword evidence="3" id="KW-1133">Transmembrane helix</keyword>
<keyword evidence="2" id="KW-0125">Carotenoid biosynthesis</keyword>
<evidence type="ECO:0000259" key="4">
    <source>
        <dbReference type="Pfam" id="PF01593"/>
    </source>
</evidence>
<reference evidence="5 6" key="1">
    <citation type="submission" date="2021-04" db="EMBL/GenBank/DDBJ databases">
        <authorList>
            <person name="Pira H."/>
            <person name="Risdian C."/>
            <person name="Wink J."/>
        </authorList>
    </citation>
    <scope>NUCLEOTIDE SEQUENCE [LARGE SCALE GENOMIC DNA]</scope>
    <source>
        <strain evidence="5 6">WH131</strain>
    </source>
</reference>
<dbReference type="EMBL" id="JAGSPB010000002">
    <property type="protein sequence ID" value="MBV7266406.1"/>
    <property type="molecule type" value="Genomic_DNA"/>
</dbReference>
<feature type="domain" description="Amine oxidase" evidence="4">
    <location>
        <begin position="20"/>
        <end position="501"/>
    </location>
</feature>
<organism evidence="5 6">
    <name type="scientific">Erythrobacter ani</name>
    <dbReference type="NCBI Taxonomy" id="2827235"/>
    <lineage>
        <taxon>Bacteria</taxon>
        <taxon>Pseudomonadati</taxon>
        <taxon>Pseudomonadota</taxon>
        <taxon>Alphaproteobacteria</taxon>
        <taxon>Sphingomonadales</taxon>
        <taxon>Erythrobacteraceae</taxon>
        <taxon>Erythrobacter/Porphyrobacter group</taxon>
        <taxon>Erythrobacter</taxon>
    </lineage>
</organism>
<protein>
    <submittedName>
        <fullName evidence="5">Phytoene desaturase</fullName>
    </submittedName>
</protein>
<dbReference type="Pfam" id="PF01593">
    <property type="entry name" value="Amino_oxidase"/>
    <property type="match status" value="1"/>
</dbReference>
<dbReference type="Proteomes" id="UP000699975">
    <property type="component" value="Unassembled WGS sequence"/>
</dbReference>
<comment type="similarity">
    <text evidence="2">Belongs to the carotenoid/retinoid oxidoreductase family.</text>
</comment>